<sequence>MYRAGLDDSSCMVNLPSQDFCPITEGKTREERGAEGEGSERMTMSWGLTAYIVDMVWMVLAGWVSTCLVIAGEIARGMRNGEISPFFWTGRFSI</sequence>
<evidence type="ECO:0000256" key="1">
    <source>
        <dbReference type="SAM" id="Phobius"/>
    </source>
</evidence>
<accession>A0A0E0LII1</accession>
<dbReference type="Proteomes" id="UP000026962">
    <property type="component" value="Chromosome 7"/>
</dbReference>
<dbReference type="AlphaFoldDB" id="A0A0E0LII1"/>
<evidence type="ECO:0000313" key="3">
    <source>
        <dbReference type="Proteomes" id="UP000026962"/>
    </source>
</evidence>
<organism evidence="2">
    <name type="scientific">Oryza punctata</name>
    <name type="common">Red rice</name>
    <dbReference type="NCBI Taxonomy" id="4537"/>
    <lineage>
        <taxon>Eukaryota</taxon>
        <taxon>Viridiplantae</taxon>
        <taxon>Streptophyta</taxon>
        <taxon>Embryophyta</taxon>
        <taxon>Tracheophyta</taxon>
        <taxon>Spermatophyta</taxon>
        <taxon>Magnoliopsida</taxon>
        <taxon>Liliopsida</taxon>
        <taxon>Poales</taxon>
        <taxon>Poaceae</taxon>
        <taxon>BOP clade</taxon>
        <taxon>Oryzoideae</taxon>
        <taxon>Oryzeae</taxon>
        <taxon>Oryzinae</taxon>
        <taxon>Oryza</taxon>
    </lineage>
</organism>
<keyword evidence="3" id="KW-1185">Reference proteome</keyword>
<dbReference type="EnsemblPlants" id="OPUNC07G06950.1">
    <property type="protein sequence ID" value="OPUNC07G06950.1"/>
    <property type="gene ID" value="OPUNC07G06950"/>
</dbReference>
<evidence type="ECO:0000313" key="2">
    <source>
        <dbReference type="EnsemblPlants" id="OPUNC07G06950.1"/>
    </source>
</evidence>
<name>A0A0E0LII1_ORYPU</name>
<reference evidence="2" key="1">
    <citation type="submission" date="2015-04" db="UniProtKB">
        <authorList>
            <consortium name="EnsemblPlants"/>
        </authorList>
    </citation>
    <scope>IDENTIFICATION</scope>
</reference>
<dbReference type="HOGENOM" id="CLU_2545845_0_0_1"/>
<dbReference type="Gramene" id="OPUNC07G06950.1">
    <property type="protein sequence ID" value="OPUNC07G06950.1"/>
    <property type="gene ID" value="OPUNC07G06950"/>
</dbReference>
<proteinExistence type="predicted"/>
<reference evidence="2" key="2">
    <citation type="submission" date="2018-05" db="EMBL/GenBank/DDBJ databases">
        <title>OpunRS2 (Oryza punctata Reference Sequence Version 2).</title>
        <authorList>
            <person name="Zhang J."/>
            <person name="Kudrna D."/>
            <person name="Lee S."/>
            <person name="Talag J."/>
            <person name="Welchert J."/>
            <person name="Wing R.A."/>
        </authorList>
    </citation>
    <scope>NUCLEOTIDE SEQUENCE [LARGE SCALE GENOMIC DNA]</scope>
</reference>
<protein>
    <submittedName>
        <fullName evidence="2">Uncharacterized protein</fullName>
    </submittedName>
</protein>
<dbReference type="PANTHER" id="PTHR48156">
    <property type="entry name" value="TRANSMEMBRANE PROTEIN"/>
    <property type="match status" value="1"/>
</dbReference>
<keyword evidence="1" id="KW-0472">Membrane</keyword>
<keyword evidence="1" id="KW-1133">Transmembrane helix</keyword>
<keyword evidence="1" id="KW-0812">Transmembrane</keyword>
<dbReference type="eggNOG" id="ENOG502SB0A">
    <property type="taxonomic scope" value="Eukaryota"/>
</dbReference>
<dbReference type="PANTHER" id="PTHR48156:SF1">
    <property type="entry name" value="TRANSMEMBRANE PROTEIN"/>
    <property type="match status" value="1"/>
</dbReference>
<feature type="transmembrane region" description="Helical" evidence="1">
    <location>
        <begin position="48"/>
        <end position="71"/>
    </location>
</feature>